<organism evidence="1 2">
    <name type="scientific">Schwartzia succinivorans DSM 10502</name>
    <dbReference type="NCBI Taxonomy" id="1123243"/>
    <lineage>
        <taxon>Bacteria</taxon>
        <taxon>Bacillati</taxon>
        <taxon>Bacillota</taxon>
        <taxon>Negativicutes</taxon>
        <taxon>Selenomonadales</taxon>
        <taxon>Selenomonadaceae</taxon>
        <taxon>Schwartzia</taxon>
    </lineage>
</organism>
<dbReference type="STRING" id="1123243.SAMN02745190_01827"/>
<gene>
    <name evidence="1" type="ORF">SAMN02745190_01827</name>
</gene>
<evidence type="ECO:0000313" key="2">
    <source>
        <dbReference type="Proteomes" id="UP000184404"/>
    </source>
</evidence>
<dbReference type="OrthoDB" id="1669382at2"/>
<protein>
    <submittedName>
        <fullName evidence="1">WYL domain-containing protein</fullName>
    </submittedName>
</protein>
<dbReference type="RefSeq" id="WP_072935918.1">
    <property type="nucleotide sequence ID" value="NZ_FQUG01000007.1"/>
</dbReference>
<sequence length="413" mass="47298">MFTSRYNRHYNQLREFLRLLSYGCYHKTYITKALSISPAAYDKYLSEIKQILPMERLQEEGYGHRIIHALKGDTYYGFDNYLHQLFESSSIQPQKLSIMLCIFQLLGKASSPLSAPDIYKKIVNASAPLREKESIYAPYAEEKTLRRIIGELVKEGVLTEGKKDNRTKLYSLADNPLQDLTDDEAHTLLYALTWYCTTANFSVPGFFLTEVLRLTYGFNEERSAAQFKNIDLARILEDESVLTILSAIQKKEYISCRLNGRNTTMLPLKIITDYHRRRRYLSGLEKRAGNTSTKYKELRTSRLDKLENILPGKVCRSKKIPSVTDKTVPVTLEIKGDTPTQLLFLLSSVSSRFHKLAVSVDNEISCHCTVNVSDPLSIAPWALSFVGNIKVLHPTVQGRIKEQIKEALTRYEQ</sequence>
<proteinExistence type="predicted"/>
<accession>A0A1M4YWJ9</accession>
<keyword evidence="2" id="KW-1185">Reference proteome</keyword>
<evidence type="ECO:0000313" key="1">
    <source>
        <dbReference type="EMBL" id="SHF09927.1"/>
    </source>
</evidence>
<reference evidence="1 2" key="1">
    <citation type="submission" date="2016-11" db="EMBL/GenBank/DDBJ databases">
        <authorList>
            <person name="Jaros S."/>
            <person name="Januszkiewicz K."/>
            <person name="Wedrychowicz H."/>
        </authorList>
    </citation>
    <scope>NUCLEOTIDE SEQUENCE [LARGE SCALE GENOMIC DNA]</scope>
    <source>
        <strain evidence="1 2">DSM 10502</strain>
    </source>
</reference>
<dbReference type="AlphaFoldDB" id="A0A1M4YWJ9"/>
<dbReference type="Proteomes" id="UP000184404">
    <property type="component" value="Unassembled WGS sequence"/>
</dbReference>
<dbReference type="EMBL" id="FQUG01000007">
    <property type="protein sequence ID" value="SHF09927.1"/>
    <property type="molecule type" value="Genomic_DNA"/>
</dbReference>
<name>A0A1M4YWJ9_9FIRM</name>